<evidence type="ECO:0000256" key="1">
    <source>
        <dbReference type="ARBA" id="ARBA00022898"/>
    </source>
</evidence>
<dbReference type="HAMAP" id="MF_02087">
    <property type="entry name" value="PLP_homeostasis"/>
    <property type="match status" value="1"/>
</dbReference>
<evidence type="ECO:0000259" key="6">
    <source>
        <dbReference type="Pfam" id="PF01168"/>
    </source>
</evidence>
<accession>A0A928KSE4</accession>
<dbReference type="GO" id="GO:0030170">
    <property type="term" value="F:pyridoxal phosphate binding"/>
    <property type="evidence" value="ECO:0007669"/>
    <property type="project" value="UniProtKB-UniRule"/>
</dbReference>
<evidence type="ECO:0000256" key="4">
    <source>
        <dbReference type="RuleBase" id="RU004514"/>
    </source>
</evidence>
<name>A0A928KSE4_9FIRM</name>
<dbReference type="CDD" id="cd00635">
    <property type="entry name" value="PLPDE_III_YBL036c_like"/>
    <property type="match status" value="1"/>
</dbReference>
<dbReference type="PANTHER" id="PTHR10146:SF14">
    <property type="entry name" value="PYRIDOXAL PHOSPHATE HOMEOSTASIS PROTEIN"/>
    <property type="match status" value="1"/>
</dbReference>
<dbReference type="Proteomes" id="UP000754750">
    <property type="component" value="Unassembled WGS sequence"/>
</dbReference>
<dbReference type="InterPro" id="IPR029066">
    <property type="entry name" value="PLP-binding_barrel"/>
</dbReference>
<dbReference type="Gene3D" id="3.20.20.10">
    <property type="entry name" value="Alanine racemase"/>
    <property type="match status" value="1"/>
</dbReference>
<feature type="domain" description="Alanine racemase N-terminal" evidence="6">
    <location>
        <begin position="56"/>
        <end position="242"/>
    </location>
</feature>
<dbReference type="PIRSF" id="PIRSF004848">
    <property type="entry name" value="YBL036c_PLPDEIII"/>
    <property type="match status" value="1"/>
</dbReference>
<evidence type="ECO:0000256" key="2">
    <source>
        <dbReference type="HAMAP-Rule" id="MF_02087"/>
    </source>
</evidence>
<dbReference type="Pfam" id="PF01168">
    <property type="entry name" value="Ala_racemase_N"/>
    <property type="match status" value="1"/>
</dbReference>
<dbReference type="AlphaFoldDB" id="A0A928KSE4"/>
<evidence type="ECO:0000256" key="3">
    <source>
        <dbReference type="PIRSR" id="PIRSR004848-1"/>
    </source>
</evidence>
<sequence>MTEKSLNETEQEYAERMRDLEENLKVVRAKIEEAAVKSGRSSEEITLLAATKTVPVPVINRAVELGVSHIGENRVQELCDKLPLLSPCDRQFIGHLQTNKVKFLIGQVSLIQSVDNEKLAKEISRLSVQNGTATNVLIEVNIGREENKSGVLPEKLPELLEKVSCLPGVSVRGLMAIPPVCDRPEDAMSYFSRMHEYYVDIKAKRMDNILMDYLSMGMSSDYAQAILCGANMVRVGSALFGPRKYQIL</sequence>
<feature type="coiled-coil region" evidence="5">
    <location>
        <begin position="3"/>
        <end position="37"/>
    </location>
</feature>
<dbReference type="RefSeq" id="WP_020073497.1">
    <property type="nucleotide sequence ID" value="NZ_JBKWRC010000007.1"/>
</dbReference>
<organism evidence="7 8">
    <name type="scientific">Faecalispora sporosphaeroides</name>
    <dbReference type="NCBI Taxonomy" id="1549"/>
    <lineage>
        <taxon>Bacteria</taxon>
        <taxon>Bacillati</taxon>
        <taxon>Bacillota</taxon>
        <taxon>Clostridia</taxon>
        <taxon>Eubacteriales</taxon>
        <taxon>Oscillospiraceae</taxon>
        <taxon>Faecalispora</taxon>
    </lineage>
</organism>
<dbReference type="PANTHER" id="PTHR10146">
    <property type="entry name" value="PROLINE SYNTHETASE CO-TRANSCRIBED BACTERIAL HOMOLOG PROTEIN"/>
    <property type="match status" value="1"/>
</dbReference>
<proteinExistence type="inferred from homology"/>
<feature type="modified residue" description="N6-(pyridoxal phosphate)lysine" evidence="2 3">
    <location>
        <position position="52"/>
    </location>
</feature>
<evidence type="ECO:0000313" key="8">
    <source>
        <dbReference type="Proteomes" id="UP000754750"/>
    </source>
</evidence>
<gene>
    <name evidence="7" type="ORF">E7512_09720</name>
</gene>
<dbReference type="NCBIfam" id="TIGR00044">
    <property type="entry name" value="YggS family pyridoxal phosphate-dependent enzyme"/>
    <property type="match status" value="1"/>
</dbReference>
<keyword evidence="5" id="KW-0175">Coiled coil</keyword>
<comment type="similarity">
    <text evidence="2 4">Belongs to the pyridoxal phosphate-binding protein YggS/PROSC family.</text>
</comment>
<dbReference type="InterPro" id="IPR001608">
    <property type="entry name" value="Ala_racemase_N"/>
</dbReference>
<comment type="caution">
    <text evidence="7">The sequence shown here is derived from an EMBL/GenBank/DDBJ whole genome shotgun (WGS) entry which is preliminary data.</text>
</comment>
<evidence type="ECO:0000313" key="7">
    <source>
        <dbReference type="EMBL" id="MBE6833842.1"/>
    </source>
</evidence>
<reference evidence="7" key="1">
    <citation type="submission" date="2019-04" db="EMBL/GenBank/DDBJ databases">
        <title>Evolution of Biomass-Degrading Anaerobic Consortia Revealed by Metagenomics.</title>
        <authorList>
            <person name="Peng X."/>
        </authorList>
    </citation>
    <scope>NUCLEOTIDE SEQUENCE</scope>
    <source>
        <strain evidence="7">SIG551</strain>
    </source>
</reference>
<dbReference type="InterPro" id="IPR011078">
    <property type="entry name" value="PyrdxlP_homeostasis"/>
</dbReference>
<comment type="function">
    <text evidence="2">Pyridoxal 5'-phosphate (PLP)-binding protein, which is involved in PLP homeostasis.</text>
</comment>
<comment type="cofactor">
    <cofactor evidence="3">
        <name>pyridoxal 5'-phosphate</name>
        <dbReference type="ChEBI" id="CHEBI:597326"/>
    </cofactor>
</comment>
<evidence type="ECO:0000256" key="5">
    <source>
        <dbReference type="SAM" id="Coils"/>
    </source>
</evidence>
<dbReference type="EMBL" id="SVNY01000004">
    <property type="protein sequence ID" value="MBE6833842.1"/>
    <property type="molecule type" value="Genomic_DNA"/>
</dbReference>
<dbReference type="SUPFAM" id="SSF51419">
    <property type="entry name" value="PLP-binding barrel"/>
    <property type="match status" value="1"/>
</dbReference>
<keyword evidence="1 2" id="KW-0663">Pyridoxal phosphate</keyword>
<protein>
    <recommendedName>
        <fullName evidence="2">Pyridoxal phosphate homeostasis protein</fullName>
        <shortName evidence="2">PLP homeostasis protein</shortName>
    </recommendedName>
</protein>